<dbReference type="InterPro" id="IPR011063">
    <property type="entry name" value="TilS/TtcA_N"/>
</dbReference>
<organism evidence="10 11">
    <name type="scientific">Dermacoccus nishinomiyaensis</name>
    <dbReference type="NCBI Taxonomy" id="1274"/>
    <lineage>
        <taxon>Bacteria</taxon>
        <taxon>Bacillati</taxon>
        <taxon>Actinomycetota</taxon>
        <taxon>Actinomycetes</taxon>
        <taxon>Micrococcales</taxon>
        <taxon>Dermacoccaceae</taxon>
        <taxon>Dermacoccus</taxon>
    </lineage>
</organism>
<dbReference type="EC" id="6.3.4.19" evidence="7"/>
<evidence type="ECO:0000256" key="6">
    <source>
        <dbReference type="ARBA" id="ARBA00048539"/>
    </source>
</evidence>
<dbReference type="InterPro" id="IPR012795">
    <property type="entry name" value="tRNA_Ile_lys_synt_N"/>
</dbReference>
<dbReference type="GO" id="GO:0032267">
    <property type="term" value="F:tRNA(Ile)-lysidine synthase activity"/>
    <property type="evidence" value="ECO:0007669"/>
    <property type="project" value="UniProtKB-EC"/>
</dbReference>
<dbReference type="Gene3D" id="3.40.50.620">
    <property type="entry name" value="HUPs"/>
    <property type="match status" value="1"/>
</dbReference>
<dbReference type="CDD" id="cd01992">
    <property type="entry name" value="TilS_N"/>
    <property type="match status" value="1"/>
</dbReference>
<dbReference type="GO" id="GO:0006400">
    <property type="term" value="P:tRNA modification"/>
    <property type="evidence" value="ECO:0007669"/>
    <property type="project" value="UniProtKB-UniRule"/>
</dbReference>
<accession>A0A075JIJ5</accession>
<dbReference type="KEGG" id="dni:HX89_12605"/>
<name>A0A075JIJ5_9MICO</name>
<dbReference type="RefSeq" id="WP_038569517.1">
    <property type="nucleotide sequence ID" value="NZ_CP008889.1"/>
</dbReference>
<dbReference type="Proteomes" id="UP000027986">
    <property type="component" value="Chromosome"/>
</dbReference>
<comment type="subcellular location">
    <subcellularLocation>
        <location evidence="7">Cytoplasm</location>
    </subcellularLocation>
</comment>
<keyword evidence="3 7" id="KW-0819">tRNA processing</keyword>
<evidence type="ECO:0000259" key="9">
    <source>
        <dbReference type="Pfam" id="PF09179"/>
    </source>
</evidence>
<dbReference type="OrthoDB" id="5244702at2"/>
<dbReference type="PANTHER" id="PTHR43033:SF1">
    <property type="entry name" value="TRNA(ILE)-LYSIDINE SYNTHASE-RELATED"/>
    <property type="match status" value="1"/>
</dbReference>
<dbReference type="InterPro" id="IPR014729">
    <property type="entry name" value="Rossmann-like_a/b/a_fold"/>
</dbReference>
<dbReference type="SUPFAM" id="SSF82829">
    <property type="entry name" value="MesJ substrate recognition domain-like"/>
    <property type="match status" value="1"/>
</dbReference>
<dbReference type="NCBIfam" id="TIGR02432">
    <property type="entry name" value="lysidine_TilS_N"/>
    <property type="match status" value="1"/>
</dbReference>
<keyword evidence="2 7" id="KW-0436">Ligase</keyword>
<evidence type="ECO:0000259" key="8">
    <source>
        <dbReference type="Pfam" id="PF01171"/>
    </source>
</evidence>
<keyword evidence="5 7" id="KW-0067">ATP-binding</keyword>
<sequence>MSGPHPSVALTRLAVRTALQRTFPSDAAGERRVVAGVSGGADSLALAAALAFEAPKQSVAVDVVIVDHGLQAGSADVAERARRACVDQLGFADDDVRTVAVIVDADAPEGLEAAARAARRRALFDVADAVGAARAVLAHTADDQAEQVLLGLMRGSGTRALAGMRADRARLLRPFLLGPEIVPGGPVRRVDTELACEALGLEPWHDPHNDDPAFSRVRARHTLAALERELAAPTLRRSLFRTAAAAGRDADLLDRLTDEALARSAGTDDARAWPATWSVEALVGLDPALRIRALRRLLVLHGARDAELSSGHLFDVERLLVAWSGQGPIDVPGSVEVRRVGGEMTISPRRKGE</sequence>
<evidence type="ECO:0000313" key="11">
    <source>
        <dbReference type="Proteomes" id="UP000027986"/>
    </source>
</evidence>
<evidence type="ECO:0000313" key="10">
    <source>
        <dbReference type="EMBL" id="AIF41635.1"/>
    </source>
</evidence>
<evidence type="ECO:0000256" key="4">
    <source>
        <dbReference type="ARBA" id="ARBA00022741"/>
    </source>
</evidence>
<evidence type="ECO:0000256" key="1">
    <source>
        <dbReference type="ARBA" id="ARBA00022490"/>
    </source>
</evidence>
<evidence type="ECO:0000256" key="5">
    <source>
        <dbReference type="ARBA" id="ARBA00022840"/>
    </source>
</evidence>
<dbReference type="SUPFAM" id="SSF52402">
    <property type="entry name" value="Adenine nucleotide alpha hydrolases-like"/>
    <property type="match status" value="1"/>
</dbReference>
<feature type="domain" description="tRNA(Ile)-lysidine/2-thiocytidine synthase N-terminal" evidence="8">
    <location>
        <begin position="33"/>
        <end position="221"/>
    </location>
</feature>
<dbReference type="GO" id="GO:0005737">
    <property type="term" value="C:cytoplasm"/>
    <property type="evidence" value="ECO:0007669"/>
    <property type="project" value="UniProtKB-SubCell"/>
</dbReference>
<evidence type="ECO:0000256" key="3">
    <source>
        <dbReference type="ARBA" id="ARBA00022694"/>
    </source>
</evidence>
<feature type="domain" description="tRNA(Ile)-lysidine synthase substrate-binding" evidence="9">
    <location>
        <begin position="278"/>
        <end position="342"/>
    </location>
</feature>
<feature type="binding site" evidence="7">
    <location>
        <begin position="38"/>
        <end position="43"/>
    </location>
    <ligand>
        <name>ATP</name>
        <dbReference type="ChEBI" id="CHEBI:30616"/>
    </ligand>
</feature>
<comment type="domain">
    <text evidence="7">The N-terminal region contains the highly conserved SGGXDS motif, predicted to be a P-loop motif involved in ATP binding.</text>
</comment>
<gene>
    <name evidence="7" type="primary">tilS</name>
    <name evidence="10" type="ORF">HX89_12605</name>
</gene>
<dbReference type="EMBL" id="CP008889">
    <property type="protein sequence ID" value="AIF41635.1"/>
    <property type="molecule type" value="Genomic_DNA"/>
</dbReference>
<comment type="function">
    <text evidence="7">Ligates lysine onto the cytidine present at position 34 of the AUA codon-specific tRNA(Ile) that contains the anticodon CAU, in an ATP-dependent manner. Cytidine is converted to lysidine, thus changing the amino acid specificity of the tRNA from methionine to isoleucine.</text>
</comment>
<dbReference type="InterPro" id="IPR015262">
    <property type="entry name" value="tRNA_Ile_lys_synt_subst-bd"/>
</dbReference>
<evidence type="ECO:0000256" key="2">
    <source>
        <dbReference type="ARBA" id="ARBA00022598"/>
    </source>
</evidence>
<dbReference type="InterPro" id="IPR012094">
    <property type="entry name" value="tRNA_Ile_lys_synt"/>
</dbReference>
<dbReference type="PANTHER" id="PTHR43033">
    <property type="entry name" value="TRNA(ILE)-LYSIDINE SYNTHASE-RELATED"/>
    <property type="match status" value="1"/>
</dbReference>
<reference evidence="10 11" key="1">
    <citation type="submission" date="2014-07" db="EMBL/GenBank/DDBJ databases">
        <title>Genome Sequencing of Dermacoccus nishinomiyaensis.</title>
        <authorList>
            <person name="Hong K.W."/>
            <person name="Chan K.G."/>
        </authorList>
    </citation>
    <scope>NUCLEOTIDE SEQUENCE [LARGE SCALE GENOMIC DNA]</scope>
    <source>
        <strain evidence="10 11">M25</strain>
    </source>
</reference>
<dbReference type="AlphaFoldDB" id="A0A075JIJ5"/>
<keyword evidence="11" id="KW-1185">Reference proteome</keyword>
<dbReference type="HAMAP" id="MF_01161">
    <property type="entry name" value="tRNA_Ile_lys_synt"/>
    <property type="match status" value="1"/>
</dbReference>
<protein>
    <recommendedName>
        <fullName evidence="7">tRNA(Ile)-lysidine synthase</fullName>
        <ecNumber evidence="7">6.3.4.19</ecNumber>
    </recommendedName>
    <alternativeName>
        <fullName evidence="7">tRNA(Ile)-2-lysyl-cytidine synthase</fullName>
    </alternativeName>
    <alternativeName>
        <fullName evidence="7">tRNA(Ile)-lysidine synthetase</fullName>
    </alternativeName>
</protein>
<dbReference type="GeneID" id="41841905"/>
<keyword evidence="4 7" id="KW-0547">Nucleotide-binding</keyword>
<proteinExistence type="inferred from homology"/>
<dbReference type="GO" id="GO:0005524">
    <property type="term" value="F:ATP binding"/>
    <property type="evidence" value="ECO:0007669"/>
    <property type="project" value="UniProtKB-UniRule"/>
</dbReference>
<keyword evidence="1 7" id="KW-0963">Cytoplasm</keyword>
<comment type="similarity">
    <text evidence="7">Belongs to the tRNA(Ile)-lysidine synthase family.</text>
</comment>
<dbReference type="eggNOG" id="COG0037">
    <property type="taxonomic scope" value="Bacteria"/>
</dbReference>
<dbReference type="Pfam" id="PF01171">
    <property type="entry name" value="ATP_bind_3"/>
    <property type="match status" value="1"/>
</dbReference>
<dbReference type="Pfam" id="PF09179">
    <property type="entry name" value="TilS"/>
    <property type="match status" value="1"/>
</dbReference>
<dbReference type="HOGENOM" id="CLU_018869_1_0_11"/>
<evidence type="ECO:0000256" key="7">
    <source>
        <dbReference type="HAMAP-Rule" id="MF_01161"/>
    </source>
</evidence>
<comment type="catalytic activity">
    <reaction evidence="6 7">
        <text>cytidine(34) in tRNA(Ile2) + L-lysine + ATP = lysidine(34) in tRNA(Ile2) + AMP + diphosphate + H(+)</text>
        <dbReference type="Rhea" id="RHEA:43744"/>
        <dbReference type="Rhea" id="RHEA-COMP:10625"/>
        <dbReference type="Rhea" id="RHEA-COMP:10670"/>
        <dbReference type="ChEBI" id="CHEBI:15378"/>
        <dbReference type="ChEBI" id="CHEBI:30616"/>
        <dbReference type="ChEBI" id="CHEBI:32551"/>
        <dbReference type="ChEBI" id="CHEBI:33019"/>
        <dbReference type="ChEBI" id="CHEBI:82748"/>
        <dbReference type="ChEBI" id="CHEBI:83665"/>
        <dbReference type="ChEBI" id="CHEBI:456215"/>
        <dbReference type="EC" id="6.3.4.19"/>
    </reaction>
</comment>